<reference evidence="9" key="1">
    <citation type="journal article" date="2019" name="Int. J. Syst. Evol. Microbiol.">
        <title>The Global Catalogue of Microorganisms (GCM) 10K type strain sequencing project: providing services to taxonomists for standard genome sequencing and annotation.</title>
        <authorList>
            <consortium name="The Broad Institute Genomics Platform"/>
            <consortium name="The Broad Institute Genome Sequencing Center for Infectious Disease"/>
            <person name="Wu L."/>
            <person name="Ma J."/>
        </authorList>
    </citation>
    <scope>NUCLEOTIDE SEQUENCE [LARGE SCALE GENOMIC DNA]</scope>
    <source>
        <strain evidence="9">CCUG 49560</strain>
    </source>
</reference>
<evidence type="ECO:0000256" key="7">
    <source>
        <dbReference type="SAM" id="Phobius"/>
    </source>
</evidence>
<sequence length="315" mass="32471">MENLAVALLAFFAVGYFVLGGADIGTGMIMPFLGRDEHERRLVVAAVAPFFLGNEVWLVATIGILAGAFPVLEGTLLHALFPGFLALVAAWVVRDMGLWLRGRVDTRPWRALWDTAIVSGSWGLALSWGLILTAVLTGHAATGPASASGTAFTTETASVTDTAFTIGPASAAHAAFTTGPVAGTHAAFTTGPVAGTDVAFAIGPVAVLGMLAVVALFAAHGFAFAALRLSGTLRARARRLSGTAREGLPAALTAAAMAALCLGAGARLAPGRAVADPATLAFLVPPLLAVTPLLLAAQAWVWWLFRHRVTRPAYL</sequence>
<feature type="transmembrane region" description="Helical" evidence="7">
    <location>
        <begin position="6"/>
        <end position="30"/>
    </location>
</feature>
<evidence type="ECO:0000256" key="1">
    <source>
        <dbReference type="ARBA" id="ARBA00004651"/>
    </source>
</evidence>
<organism evidence="8 9">
    <name type="scientific">Sphaerisporangium corydalis</name>
    <dbReference type="NCBI Taxonomy" id="1441875"/>
    <lineage>
        <taxon>Bacteria</taxon>
        <taxon>Bacillati</taxon>
        <taxon>Actinomycetota</taxon>
        <taxon>Actinomycetes</taxon>
        <taxon>Streptosporangiales</taxon>
        <taxon>Streptosporangiaceae</taxon>
        <taxon>Sphaerisporangium</taxon>
    </lineage>
</organism>
<comment type="subcellular location">
    <subcellularLocation>
        <location evidence="1">Cell membrane</location>
        <topology evidence="1">Multi-pass membrane protein</topology>
    </subcellularLocation>
</comment>
<feature type="transmembrane region" description="Helical" evidence="7">
    <location>
        <begin position="248"/>
        <end position="268"/>
    </location>
</feature>
<keyword evidence="3" id="KW-1003">Cell membrane</keyword>
<dbReference type="InterPro" id="IPR003317">
    <property type="entry name" value="Cyt-d_oxidase_su2"/>
</dbReference>
<evidence type="ECO:0000313" key="8">
    <source>
        <dbReference type="EMBL" id="MFC4585055.1"/>
    </source>
</evidence>
<dbReference type="EMBL" id="JBHSFN010000001">
    <property type="protein sequence ID" value="MFC4585055.1"/>
    <property type="molecule type" value="Genomic_DNA"/>
</dbReference>
<dbReference type="Pfam" id="PF02322">
    <property type="entry name" value="Cyt_bd_oxida_II"/>
    <property type="match status" value="1"/>
</dbReference>
<keyword evidence="4 7" id="KW-0812">Transmembrane</keyword>
<evidence type="ECO:0000256" key="4">
    <source>
        <dbReference type="ARBA" id="ARBA00022692"/>
    </source>
</evidence>
<evidence type="ECO:0000313" key="9">
    <source>
        <dbReference type="Proteomes" id="UP001595891"/>
    </source>
</evidence>
<feature type="transmembrane region" description="Helical" evidence="7">
    <location>
        <begin position="198"/>
        <end position="227"/>
    </location>
</feature>
<gene>
    <name evidence="8" type="ORF">ACFO8L_03145</name>
</gene>
<evidence type="ECO:0000256" key="5">
    <source>
        <dbReference type="ARBA" id="ARBA00022989"/>
    </source>
</evidence>
<feature type="transmembrane region" description="Helical" evidence="7">
    <location>
        <begin position="280"/>
        <end position="305"/>
    </location>
</feature>
<keyword evidence="6 7" id="KW-0472">Membrane</keyword>
<feature type="transmembrane region" description="Helical" evidence="7">
    <location>
        <begin position="75"/>
        <end position="93"/>
    </location>
</feature>
<proteinExistence type="inferred from homology"/>
<evidence type="ECO:0000256" key="2">
    <source>
        <dbReference type="ARBA" id="ARBA00007543"/>
    </source>
</evidence>
<comment type="caution">
    <text evidence="8">The sequence shown here is derived from an EMBL/GenBank/DDBJ whole genome shotgun (WGS) entry which is preliminary data.</text>
</comment>
<dbReference type="RefSeq" id="WP_262841085.1">
    <property type="nucleotide sequence ID" value="NZ_JANZYP010000003.1"/>
</dbReference>
<comment type="similarity">
    <text evidence="2">Belongs to the cytochrome ubiquinol oxidase subunit 2 family.</text>
</comment>
<dbReference type="PANTHER" id="PTHR43141">
    <property type="entry name" value="CYTOCHROME BD2 SUBUNIT II"/>
    <property type="match status" value="1"/>
</dbReference>
<accession>A0ABV9E844</accession>
<feature type="transmembrane region" description="Helical" evidence="7">
    <location>
        <begin position="113"/>
        <end position="136"/>
    </location>
</feature>
<evidence type="ECO:0000256" key="6">
    <source>
        <dbReference type="ARBA" id="ARBA00023136"/>
    </source>
</evidence>
<keyword evidence="5 7" id="KW-1133">Transmembrane helix</keyword>
<protein>
    <submittedName>
        <fullName evidence="8">Cytochrome d ubiquinol oxidase subunit II</fullName>
    </submittedName>
</protein>
<name>A0ABV9E844_9ACTN</name>
<keyword evidence="9" id="KW-1185">Reference proteome</keyword>
<feature type="transmembrane region" description="Helical" evidence="7">
    <location>
        <begin position="42"/>
        <end position="69"/>
    </location>
</feature>
<dbReference type="Proteomes" id="UP001595891">
    <property type="component" value="Unassembled WGS sequence"/>
</dbReference>
<evidence type="ECO:0000256" key="3">
    <source>
        <dbReference type="ARBA" id="ARBA00022475"/>
    </source>
</evidence>
<dbReference type="PANTHER" id="PTHR43141:SF4">
    <property type="entry name" value="CYTOCHROME BD2 SUBUNIT II"/>
    <property type="match status" value="1"/>
</dbReference>